<protein>
    <recommendedName>
        <fullName evidence="1">Glycosyl transferase family 28 C-terminal domain-containing protein</fullName>
    </recommendedName>
</protein>
<accession>A0ABP7CEL2</accession>
<dbReference type="RefSeq" id="WP_345151084.1">
    <property type="nucleotide sequence ID" value="NZ_BAABEO010000017.1"/>
</dbReference>
<name>A0ABP7CEL2_9MICC</name>
<dbReference type="Proteomes" id="UP001500752">
    <property type="component" value="Unassembled WGS sequence"/>
</dbReference>
<dbReference type="InterPro" id="IPR007235">
    <property type="entry name" value="Glyco_trans_28_C"/>
</dbReference>
<dbReference type="Gene3D" id="3.40.50.2000">
    <property type="entry name" value="Glycogen Phosphorylase B"/>
    <property type="match status" value="1"/>
</dbReference>
<gene>
    <name evidence="2" type="ORF">GCM10023081_24290</name>
</gene>
<evidence type="ECO:0000313" key="2">
    <source>
        <dbReference type="EMBL" id="GAA3686043.1"/>
    </source>
</evidence>
<comment type="caution">
    <text evidence="2">The sequence shown here is derived from an EMBL/GenBank/DDBJ whole genome shotgun (WGS) entry which is preliminary data.</text>
</comment>
<reference evidence="3" key="1">
    <citation type="journal article" date="2019" name="Int. J. Syst. Evol. Microbiol.">
        <title>The Global Catalogue of Microorganisms (GCM) 10K type strain sequencing project: providing services to taxonomists for standard genome sequencing and annotation.</title>
        <authorList>
            <consortium name="The Broad Institute Genomics Platform"/>
            <consortium name="The Broad Institute Genome Sequencing Center for Infectious Disease"/>
            <person name="Wu L."/>
            <person name="Ma J."/>
        </authorList>
    </citation>
    <scope>NUCLEOTIDE SEQUENCE [LARGE SCALE GENOMIC DNA]</scope>
    <source>
        <strain evidence="3">JCM 30742</strain>
    </source>
</reference>
<organism evidence="2 3">
    <name type="scientific">Arthrobacter ginkgonis</name>
    <dbReference type="NCBI Taxonomy" id="1630594"/>
    <lineage>
        <taxon>Bacteria</taxon>
        <taxon>Bacillati</taxon>
        <taxon>Actinomycetota</taxon>
        <taxon>Actinomycetes</taxon>
        <taxon>Micrococcales</taxon>
        <taxon>Micrococcaceae</taxon>
        <taxon>Arthrobacter</taxon>
    </lineage>
</organism>
<proteinExistence type="predicted"/>
<dbReference type="EMBL" id="BAABEO010000017">
    <property type="protein sequence ID" value="GAA3686043.1"/>
    <property type="molecule type" value="Genomic_DNA"/>
</dbReference>
<evidence type="ECO:0000259" key="1">
    <source>
        <dbReference type="Pfam" id="PF04101"/>
    </source>
</evidence>
<keyword evidence="3" id="KW-1185">Reference proteome</keyword>
<feature type="domain" description="Glycosyl transferase family 28 C-terminal" evidence="1">
    <location>
        <begin position="250"/>
        <end position="302"/>
    </location>
</feature>
<evidence type="ECO:0000313" key="3">
    <source>
        <dbReference type="Proteomes" id="UP001500752"/>
    </source>
</evidence>
<sequence length="375" mass="39393">MIAADPGTGRRLRLAYYAHHHGTGHLRHAQNVASLDLVDLLVTSTGPRNRALLQGPAEYVSLEPDVRPDGVPFENAPPPEFHYAPTHPAIRRRFAQLSRAWADFGADAVLVDVSVEVAMFARLSGYPVLFRRMPGNRTDPGHALAYGSATRLLAYYPAALEDPAHLAAHGAKSAYLGMLAPARSQADAAPAPLPAQPSRARRQVVVQTSLGGGVGLDRIVRAARVAPSWDWQVAGRVDGTTQPLPGNLHVLGVVAEPGPLLAAADVVVTSAGHNAIAASAAARRPAVVIPEERPFGEQAAFAERLRGIPGTSVASSWEAVHDWPALLEALASGPPSGLADALFVGREAFRDGFAALLHDALAGEEPAGDRSARAG</sequence>
<dbReference type="SUPFAM" id="SSF53756">
    <property type="entry name" value="UDP-Glycosyltransferase/glycogen phosphorylase"/>
    <property type="match status" value="1"/>
</dbReference>
<dbReference type="Pfam" id="PF04101">
    <property type="entry name" value="Glyco_tran_28_C"/>
    <property type="match status" value="1"/>
</dbReference>